<dbReference type="Proteomes" id="UP000245998">
    <property type="component" value="Unassembled WGS sequence"/>
</dbReference>
<proteinExistence type="predicted"/>
<dbReference type="AlphaFoldDB" id="A0A2U1K570"/>
<dbReference type="PROSITE" id="PS50206">
    <property type="entry name" value="RHODANESE_3"/>
    <property type="match status" value="2"/>
</dbReference>
<dbReference type="Pfam" id="PF00581">
    <property type="entry name" value="Rhodanese"/>
    <property type="match status" value="2"/>
</dbReference>
<dbReference type="OrthoDB" id="9770030at2"/>
<evidence type="ECO:0000259" key="3">
    <source>
        <dbReference type="PROSITE" id="PS50206"/>
    </source>
</evidence>
<dbReference type="Gene3D" id="3.40.250.10">
    <property type="entry name" value="Rhodanese-like domain"/>
    <property type="match status" value="2"/>
</dbReference>
<dbReference type="SUPFAM" id="SSF52821">
    <property type="entry name" value="Rhodanese/Cell cycle control phosphatase"/>
    <property type="match status" value="2"/>
</dbReference>
<comment type="caution">
    <text evidence="4">The sequence shown here is derived from an EMBL/GenBank/DDBJ whole genome shotgun (WGS) entry which is preliminary data.</text>
</comment>
<dbReference type="InterPro" id="IPR001763">
    <property type="entry name" value="Rhodanese-like_dom"/>
</dbReference>
<protein>
    <submittedName>
        <fullName evidence="4">Sulfurtransferase</fullName>
    </submittedName>
</protein>
<keyword evidence="2" id="KW-0677">Repeat</keyword>
<evidence type="ECO:0000313" key="4">
    <source>
        <dbReference type="EMBL" id="PWA12661.1"/>
    </source>
</evidence>
<gene>
    <name evidence="4" type="ORF">DCC39_04280</name>
</gene>
<name>A0A2U1K570_9BACI</name>
<reference evidence="4 5" key="1">
    <citation type="submission" date="2018-04" db="EMBL/GenBank/DDBJ databases">
        <title>Camelliibacillus theae gen. nov., sp. nov., isolated from Pu'er tea.</title>
        <authorList>
            <person name="Niu L."/>
        </authorList>
    </citation>
    <scope>NUCLEOTIDE SEQUENCE [LARGE SCALE GENOMIC DNA]</scope>
    <source>
        <strain evidence="4 5">T8</strain>
    </source>
</reference>
<dbReference type="RefSeq" id="WP_116553652.1">
    <property type="nucleotide sequence ID" value="NZ_QCZG01000006.1"/>
</dbReference>
<evidence type="ECO:0000256" key="2">
    <source>
        <dbReference type="ARBA" id="ARBA00022737"/>
    </source>
</evidence>
<dbReference type="SMART" id="SM00450">
    <property type="entry name" value="RHOD"/>
    <property type="match status" value="2"/>
</dbReference>
<organism evidence="4 5">
    <name type="scientific">Pueribacillus theae</name>
    <dbReference type="NCBI Taxonomy" id="2171751"/>
    <lineage>
        <taxon>Bacteria</taxon>
        <taxon>Bacillati</taxon>
        <taxon>Bacillota</taxon>
        <taxon>Bacilli</taxon>
        <taxon>Bacillales</taxon>
        <taxon>Bacillaceae</taxon>
        <taxon>Pueribacillus</taxon>
    </lineage>
</organism>
<dbReference type="PANTHER" id="PTHR11364">
    <property type="entry name" value="THIOSULFATE SULFERTANSFERASE"/>
    <property type="match status" value="1"/>
</dbReference>
<dbReference type="InterPro" id="IPR036873">
    <property type="entry name" value="Rhodanese-like_dom_sf"/>
</dbReference>
<accession>A0A2U1K570</accession>
<evidence type="ECO:0000256" key="1">
    <source>
        <dbReference type="ARBA" id="ARBA00022679"/>
    </source>
</evidence>
<dbReference type="InterPro" id="IPR045078">
    <property type="entry name" value="TST/MPST-like"/>
</dbReference>
<feature type="domain" description="Rhodanese" evidence="3">
    <location>
        <begin position="171"/>
        <end position="276"/>
    </location>
</feature>
<feature type="domain" description="Rhodanese" evidence="3">
    <location>
        <begin position="19"/>
        <end position="138"/>
    </location>
</feature>
<dbReference type="EMBL" id="QCZG01000006">
    <property type="protein sequence ID" value="PWA12661.1"/>
    <property type="molecule type" value="Genomic_DNA"/>
</dbReference>
<dbReference type="PANTHER" id="PTHR11364:SF27">
    <property type="entry name" value="SULFURTRANSFERASE"/>
    <property type="match status" value="1"/>
</dbReference>
<keyword evidence="1 4" id="KW-0808">Transferase</keyword>
<evidence type="ECO:0000313" key="5">
    <source>
        <dbReference type="Proteomes" id="UP000245998"/>
    </source>
</evidence>
<sequence length="282" mass="32127">MPSKWKNIVEADWLVEHISDSNLVIVDCRFHLEDPEEGKKQYEAGHISNAVYFDLNEDLSGPVKEHGGRHPLPDPTVFLNKLENAGINETVTVVAYDDQNGMVAARFWWMLKYFGHPAVYVLDGGFSHWVEKNYPVSTNVPRPIKRKFQPKINEEMVVDMKDVQEQLHKLDTVLVDSRSAERYLGVHEPLDSKAGHIPGAVNFFWGENVKDGKWDKELIKHRFDGLKEKEEIIVYCGSGVSACPNILAMQEAGLENVKLYAGSWSDWSSYADNPVETKKRMI</sequence>
<keyword evidence="5" id="KW-1185">Reference proteome</keyword>
<dbReference type="CDD" id="cd01449">
    <property type="entry name" value="TST_Repeat_2"/>
    <property type="match status" value="1"/>
</dbReference>
<dbReference type="GO" id="GO:0004792">
    <property type="term" value="F:thiosulfate-cyanide sulfurtransferase activity"/>
    <property type="evidence" value="ECO:0007669"/>
    <property type="project" value="TreeGrafter"/>
</dbReference>
<dbReference type="FunFam" id="3.40.250.10:FF:000035">
    <property type="entry name" value="Thiosulfate sulfurtransferase"/>
    <property type="match status" value="1"/>
</dbReference>
<dbReference type="CDD" id="cd01448">
    <property type="entry name" value="TST_Repeat_1"/>
    <property type="match status" value="1"/>
</dbReference>